<comment type="cofactor">
    <cofactor evidence="1">
        <name>pantetheine 4'-phosphate</name>
        <dbReference type="ChEBI" id="CHEBI:47942"/>
    </cofactor>
</comment>
<dbReference type="InterPro" id="IPR006162">
    <property type="entry name" value="Ppantetheine_attach_site"/>
</dbReference>
<dbReference type="GO" id="GO:0044550">
    <property type="term" value="P:secondary metabolite biosynthetic process"/>
    <property type="evidence" value="ECO:0007669"/>
    <property type="project" value="TreeGrafter"/>
</dbReference>
<dbReference type="NCBIfam" id="TIGR01733">
    <property type="entry name" value="AA-adenyl-dom"/>
    <property type="match status" value="2"/>
</dbReference>
<sequence length="2365" mass="258125">MRDLSDAYAARCDGNEPNWQPLTVQYADYTLWQREILGTENGPDSVLSHQFDYWRNELANLPEQTPLPFDRPRPPTATYHGDIQPLHIEPDTRNAIEHLAHQHGVTPAMITQAALAILLNKLGAGNDIPIGSPIAGRTDDALNNLIGFFVNTWVLRVNLQNTDTFTDILNQVREKALAAYANQDAPFEQLVELLNPTRTTAHHPLFQTSLAFQNNSLPHLTLGNINTTFEPTSTGTSRFDLLFNIVEPPDDENGNTGYKGIVEYATDLFDRETIEQLITRYLNLLKTAVTHPDTPLQTIDVLLPHERHQLLETWNDTAMTAASTAASTTVYQVIEEQIRRSPDATAVVFGEAELTYRQLEAWAGDIAAALSAAGVGPDAVVAVALPRSPDLVATLLGLLKAGGVYLPMDPVYPADRLESMLDDSAPVVVVTDRATVESVAGTGVRCLLIEEITTARANPRPALRPDHLAYLIYTSGSTGVPKGVAMTSGALANLLRWHIGVAEGGMGSRVAQFTALGFDVSVQEILSSLATGKSLIIPDDETRADPRALAAWLRQERINELFAPTPVIKAVCEAALEDGFDLPDLREVCQAGEALTLDARLGRFFLDSGTRLRNNYGPAETHVVTSHSLDDRDTEWPTVVPIGSPISNTRMHVLDSGLGLVPVGVVGELYVSGVQLARGYLGCPGLTAGRFVADPFGGAGSRMYRTGDLVRWTRDGELVFVGRADDQVKIRGFRVEPGEVEAVLGSHPDVSRAVVVARDGAGGKQLVAYAAGIGGGLPDRERLREFLASQLPEFMVPAAVMVLDALPLTVNGKLDRRALPEPEFSGDTYRAPRNLHEEILAGLFAEVLDLDQVGIDDGFFTLGGHSLLATRLTSRTRSVLGIEVPIRAVFENPTVAGLAPQLTKVRPVQIPVTAGPRPEQLPLSFAQRRLWFLHRFEGPSATYNVPMRLRLQTQPDTDALVSAIGDVVRRHESLRTIFTEIDGTPIQRVLPAETVDMPVEVQHATTPAQLETLVDQVARYEFDLHTQIPIRARIINTPDGCTLIMVVHHIAADGWSLVPLMRDLSDAYAARCDGNEPNWQPLTVQYADYTLWQREILGTENDPDSVLSHQFDYWRNELANLPEQTPLPFDRPRPPTATYHGDIQPLHIEPDTRNAIEHLAHQHGVTPAMITQAALAILLNKLGAGNDIPIGSPIAGRTDDALNNLIGFFVNTWVLRVNLQNTDTFTDILNQVREKALAAYANQDAPFEQLVELLNPTRTTAHHPLFQTSLAFQNNSLPHLTLGNINTIFEPTSTGTSRFDLLFNIVEPPRDSADRPGYAGHVEYATDLFDRETIEQLITRFKTVLRTVVATPDTPLRAIDVLLPDERHQLLESWGRTSTAATVTTVPRLIEKRTAQMPDAIAVTSAAGQLTYRELDERADQIAHALLAHGVHRESVVAVALPRSPELIAAILGILKAGATYLPIDPAYPADRLEFVLSDAAPAVVVTDSATAGSVVGNGLRHLLVDKVTAAGAHPCPALLPDNLAYLMYTSGSSGVPKGVGITHASVTLCARELATRFAMKPGGITLASTSVSFDVSVFEIVATLASGGTIDMVQDVLELGRRDTWAGSVVSTVPSAFAELLDDLPEAVTIDTAVLAGEALPAELVRRLRQALPETRIFNAYGQTESFYATTSRPLSTMEERSNAPIGTPLGGVHVYVLDTDLHLVPRGVAGELYVAGPNIGRGYHALPGLTAPRFVADPFGGAGSRMYRTGDLVRWTRDGELVFVGRADDQVKIRGFRVEPGEVEAVLGSHPEVSRAVVVAREGVGGKQLVAYAAGIGGGLPDRERLREFLASQLPEFMVPAAVMVLDALPLTVNGKLDRRALPEPEFSGDTYRAPRNLHEEILAGLFAEVLDLDQVGIDDGFFTLGGHSLLATRLTSRIRSVLGIEVPIRAVFENPTVAGLTPWLAHNRPVQIPVVAGPRPKQLPLSFAQRRLWFLHRFEGPSATYNVPMRLRLQTQPDTDALVSAIGDVVRRHESLRTVFTEIDGTPIQRVLPAETVDIPVEVQHATTPAQLETLVDQVARYEFDLQTQIPIRARIINTDDHQCTLILVVHHIAADGWSLVPLMRDLSDAYAARCDGNEPNWQPLTVQYADYTLWQREILGTENDPDSVLSHQFDYWRNELANLPEQTPLPFDRPRPPPPPTTATYNPSTSNPTPATPSNTSPTNTASPRNDHPSRTRHPPQQTRSRQRHPHRLPIAGRTDDALNNLIGFFVNTWVLRVNLQNTDTFTDILNQVREKALAAYANQDAPFEQLVELLNPTRTTAHHPSSKPPSPSKTTASPTSPWATSTPPSNPPQPAPHDSTSSSTSSNHQTTKTATPATKE</sequence>
<dbReference type="InterPro" id="IPR020806">
    <property type="entry name" value="PKS_PP-bd"/>
</dbReference>
<feature type="domain" description="Carrier" evidence="6">
    <location>
        <begin position="831"/>
        <end position="906"/>
    </location>
</feature>
<dbReference type="Gene3D" id="3.30.300.30">
    <property type="match status" value="2"/>
</dbReference>
<dbReference type="EMBL" id="MEHJ01000001">
    <property type="protein sequence ID" value="OEJ24570.1"/>
    <property type="molecule type" value="Genomic_DNA"/>
</dbReference>
<dbReference type="PANTHER" id="PTHR45527:SF1">
    <property type="entry name" value="FATTY ACID SYNTHASE"/>
    <property type="match status" value="1"/>
</dbReference>
<dbReference type="GO" id="GO:0043041">
    <property type="term" value="P:amino acid activation for nonribosomal peptide biosynthetic process"/>
    <property type="evidence" value="ECO:0007669"/>
    <property type="project" value="TreeGrafter"/>
</dbReference>
<dbReference type="InterPro" id="IPR045851">
    <property type="entry name" value="AMP-bd_C_sf"/>
</dbReference>
<dbReference type="SMART" id="SM00823">
    <property type="entry name" value="PKS_PP"/>
    <property type="match status" value="2"/>
</dbReference>
<dbReference type="InterPro" id="IPR009081">
    <property type="entry name" value="PP-bd_ACP"/>
</dbReference>
<dbReference type="GO" id="GO:0005829">
    <property type="term" value="C:cytosol"/>
    <property type="evidence" value="ECO:0007669"/>
    <property type="project" value="TreeGrafter"/>
</dbReference>
<organism evidence="7 8">
    <name type="scientific">Streptomyces agglomeratus</name>
    <dbReference type="NCBI Taxonomy" id="285458"/>
    <lineage>
        <taxon>Bacteria</taxon>
        <taxon>Bacillati</taxon>
        <taxon>Actinomycetota</taxon>
        <taxon>Actinomycetes</taxon>
        <taxon>Kitasatosporales</taxon>
        <taxon>Streptomycetaceae</taxon>
        <taxon>Streptomyces</taxon>
    </lineage>
</organism>
<feature type="compositionally biased region" description="Low complexity" evidence="5">
    <location>
        <begin position="2317"/>
        <end position="2332"/>
    </location>
</feature>
<dbReference type="InterPro" id="IPR025110">
    <property type="entry name" value="AMP-bd_C"/>
</dbReference>
<evidence type="ECO:0000256" key="2">
    <source>
        <dbReference type="ARBA" id="ARBA00006432"/>
    </source>
</evidence>
<dbReference type="FunFam" id="3.30.300.30:FF:000010">
    <property type="entry name" value="Enterobactin synthetase component F"/>
    <property type="match status" value="2"/>
</dbReference>
<keyword evidence="8" id="KW-1185">Reference proteome</keyword>
<dbReference type="Gene3D" id="3.40.50.12780">
    <property type="entry name" value="N-terminal domain of ligase-like"/>
    <property type="match status" value="1"/>
</dbReference>
<dbReference type="Gene3D" id="3.30.559.10">
    <property type="entry name" value="Chloramphenicol acetyltransferase-like domain"/>
    <property type="match status" value="3"/>
</dbReference>
<keyword evidence="3" id="KW-0596">Phosphopantetheine</keyword>
<dbReference type="SUPFAM" id="SSF52777">
    <property type="entry name" value="CoA-dependent acyltransferases"/>
    <property type="match status" value="6"/>
</dbReference>
<evidence type="ECO:0000313" key="8">
    <source>
        <dbReference type="Proteomes" id="UP000095759"/>
    </source>
</evidence>
<dbReference type="Pfam" id="PF13193">
    <property type="entry name" value="AMP-binding_C"/>
    <property type="match status" value="2"/>
</dbReference>
<accession>A0A1E5P4U8</accession>
<dbReference type="InterPro" id="IPR023213">
    <property type="entry name" value="CAT-like_dom_sf"/>
</dbReference>
<evidence type="ECO:0000313" key="7">
    <source>
        <dbReference type="EMBL" id="OEJ24570.1"/>
    </source>
</evidence>
<feature type="compositionally biased region" description="Low complexity" evidence="5">
    <location>
        <begin position="2186"/>
        <end position="2212"/>
    </location>
</feature>
<dbReference type="PROSITE" id="PS00455">
    <property type="entry name" value="AMP_BINDING"/>
    <property type="match status" value="2"/>
</dbReference>
<dbReference type="GO" id="GO:0031177">
    <property type="term" value="F:phosphopantetheine binding"/>
    <property type="evidence" value="ECO:0007669"/>
    <property type="project" value="InterPro"/>
</dbReference>
<gene>
    <name evidence="7" type="ORF">AS594_08775</name>
</gene>
<evidence type="ECO:0000256" key="3">
    <source>
        <dbReference type="ARBA" id="ARBA00022450"/>
    </source>
</evidence>
<dbReference type="GO" id="GO:0017000">
    <property type="term" value="P:antibiotic biosynthetic process"/>
    <property type="evidence" value="ECO:0007669"/>
    <property type="project" value="UniProtKB-ARBA"/>
</dbReference>
<dbReference type="InterPro" id="IPR020845">
    <property type="entry name" value="AMP-binding_CS"/>
</dbReference>
<dbReference type="PROSITE" id="PS00012">
    <property type="entry name" value="PHOSPHOPANTETHEINE"/>
    <property type="match status" value="1"/>
</dbReference>
<dbReference type="CDD" id="cd17651">
    <property type="entry name" value="A_NRPS_VisG_like"/>
    <property type="match status" value="1"/>
</dbReference>
<dbReference type="STRING" id="285458.BGM19_28350"/>
<keyword evidence="4" id="KW-0597">Phosphoprotein</keyword>
<dbReference type="Pfam" id="PF00501">
    <property type="entry name" value="AMP-binding"/>
    <property type="match status" value="2"/>
</dbReference>
<proteinExistence type="inferred from homology"/>
<dbReference type="Gene3D" id="1.10.1200.10">
    <property type="entry name" value="ACP-like"/>
    <property type="match status" value="2"/>
</dbReference>
<dbReference type="InterPro" id="IPR000873">
    <property type="entry name" value="AMP-dep_synth/lig_dom"/>
</dbReference>
<dbReference type="FunFam" id="1.10.1200.10:FF:000005">
    <property type="entry name" value="Nonribosomal peptide synthetase 1"/>
    <property type="match status" value="2"/>
</dbReference>
<name>A0A1E5P4U8_9ACTN</name>
<reference evidence="7 8" key="1">
    <citation type="submission" date="2016-08" db="EMBL/GenBank/DDBJ databases">
        <title>Complete genome sequence of Streptomyces agglomeratus strain 6-3-2, a novel anti-MRSA actinomycete isolated from Wuli of Tebit, China.</title>
        <authorList>
            <person name="Chen X."/>
        </authorList>
    </citation>
    <scope>NUCLEOTIDE SEQUENCE [LARGE SCALE GENOMIC DNA]</scope>
    <source>
        <strain evidence="7 8">6-3-2</strain>
    </source>
</reference>
<dbReference type="Proteomes" id="UP000095759">
    <property type="component" value="Unassembled WGS sequence"/>
</dbReference>
<dbReference type="SUPFAM" id="SSF56801">
    <property type="entry name" value="Acetyl-CoA synthetase-like"/>
    <property type="match status" value="2"/>
</dbReference>
<comment type="caution">
    <text evidence="7">The sequence shown here is derived from an EMBL/GenBank/DDBJ whole genome shotgun (WGS) entry which is preliminary data.</text>
</comment>
<feature type="compositionally biased region" description="Polar residues" evidence="5">
    <location>
        <begin position="2352"/>
        <end position="2365"/>
    </location>
</feature>
<dbReference type="InterPro" id="IPR001242">
    <property type="entry name" value="Condensation_dom"/>
</dbReference>
<dbReference type="SUPFAM" id="SSF47336">
    <property type="entry name" value="ACP-like"/>
    <property type="match status" value="2"/>
</dbReference>
<dbReference type="InterPro" id="IPR042099">
    <property type="entry name" value="ANL_N_sf"/>
</dbReference>
<dbReference type="FunFam" id="2.30.38.10:FF:000001">
    <property type="entry name" value="Non-ribosomal peptide synthetase PvdI"/>
    <property type="match status" value="1"/>
</dbReference>
<dbReference type="InterPro" id="IPR010071">
    <property type="entry name" value="AA_adenyl_dom"/>
</dbReference>
<dbReference type="FunFam" id="3.30.559.10:FF:000012">
    <property type="entry name" value="Non-ribosomal peptide synthetase"/>
    <property type="match status" value="1"/>
</dbReference>
<dbReference type="FunFam" id="3.40.50.980:FF:000001">
    <property type="entry name" value="Non-ribosomal peptide synthetase"/>
    <property type="match status" value="2"/>
</dbReference>
<dbReference type="GO" id="GO:0008610">
    <property type="term" value="P:lipid biosynthetic process"/>
    <property type="evidence" value="ECO:0007669"/>
    <property type="project" value="UniProtKB-ARBA"/>
</dbReference>
<feature type="domain" description="Carrier" evidence="6">
    <location>
        <begin position="1876"/>
        <end position="1951"/>
    </location>
</feature>
<evidence type="ECO:0000256" key="4">
    <source>
        <dbReference type="ARBA" id="ARBA00022553"/>
    </source>
</evidence>
<feature type="region of interest" description="Disordered" evidence="5">
    <location>
        <begin position="2303"/>
        <end position="2365"/>
    </location>
</feature>
<dbReference type="CDD" id="cd19540">
    <property type="entry name" value="LCL_NRPS-like"/>
    <property type="match status" value="1"/>
</dbReference>
<dbReference type="Gene3D" id="3.30.559.30">
    <property type="entry name" value="Nonribosomal peptide synthetase, condensation domain"/>
    <property type="match status" value="3"/>
</dbReference>
<protein>
    <recommendedName>
        <fullName evidence="6">Carrier domain-containing protein</fullName>
    </recommendedName>
</protein>
<dbReference type="Pfam" id="PF00668">
    <property type="entry name" value="Condensation"/>
    <property type="match status" value="4"/>
</dbReference>
<dbReference type="InterPro" id="IPR036736">
    <property type="entry name" value="ACP-like_sf"/>
</dbReference>
<dbReference type="Gene3D" id="3.40.50.980">
    <property type="match status" value="2"/>
</dbReference>
<dbReference type="PROSITE" id="PS50075">
    <property type="entry name" value="CARRIER"/>
    <property type="match status" value="2"/>
</dbReference>
<comment type="similarity">
    <text evidence="2">Belongs to the ATP-dependent AMP-binding enzyme family.</text>
</comment>
<dbReference type="Pfam" id="PF00550">
    <property type="entry name" value="PP-binding"/>
    <property type="match status" value="2"/>
</dbReference>
<dbReference type="CDD" id="cd05930">
    <property type="entry name" value="A_NRPS"/>
    <property type="match status" value="1"/>
</dbReference>
<dbReference type="Gene3D" id="2.30.38.10">
    <property type="entry name" value="Luciferase, Domain 3"/>
    <property type="match status" value="1"/>
</dbReference>
<evidence type="ECO:0000256" key="5">
    <source>
        <dbReference type="SAM" id="MobiDB-lite"/>
    </source>
</evidence>
<dbReference type="PANTHER" id="PTHR45527">
    <property type="entry name" value="NONRIBOSOMAL PEPTIDE SYNTHETASE"/>
    <property type="match status" value="1"/>
</dbReference>
<dbReference type="GO" id="GO:0003824">
    <property type="term" value="F:catalytic activity"/>
    <property type="evidence" value="ECO:0007669"/>
    <property type="project" value="InterPro"/>
</dbReference>
<evidence type="ECO:0000259" key="6">
    <source>
        <dbReference type="PROSITE" id="PS50075"/>
    </source>
</evidence>
<evidence type="ECO:0000256" key="1">
    <source>
        <dbReference type="ARBA" id="ARBA00001957"/>
    </source>
</evidence>
<feature type="region of interest" description="Disordered" evidence="5">
    <location>
        <begin position="2168"/>
        <end position="2241"/>
    </location>
</feature>